<evidence type="ECO:0000256" key="1">
    <source>
        <dbReference type="SAM" id="MobiDB-lite"/>
    </source>
</evidence>
<dbReference type="AlphaFoldDB" id="A0A7X5QTF0"/>
<accession>A0A7X5QTF0</accession>
<dbReference type="EMBL" id="JAAQTL010000001">
    <property type="protein sequence ID" value="NID14967.1"/>
    <property type="molecule type" value="Genomic_DNA"/>
</dbReference>
<feature type="compositionally biased region" description="Low complexity" evidence="1">
    <location>
        <begin position="49"/>
        <end position="61"/>
    </location>
</feature>
<protein>
    <submittedName>
        <fullName evidence="2">Uncharacterized protein</fullName>
    </submittedName>
</protein>
<proteinExistence type="predicted"/>
<comment type="caution">
    <text evidence="2">The sequence shown here is derived from an EMBL/GenBank/DDBJ whole genome shotgun (WGS) entry which is preliminary data.</text>
</comment>
<gene>
    <name evidence="2" type="ORF">HBF32_05730</name>
</gene>
<name>A0A7X5QTF0_9GAMM</name>
<feature type="region of interest" description="Disordered" evidence="1">
    <location>
        <begin position="307"/>
        <end position="352"/>
    </location>
</feature>
<dbReference type="Proteomes" id="UP000518878">
    <property type="component" value="Unassembled WGS sequence"/>
</dbReference>
<reference evidence="2 3" key="1">
    <citation type="journal article" date="2006" name="Int. J. Syst. Evol. Microbiol.">
        <title>Dyella yeojuensis sp. nov., isolated from greenhouse soil in Korea.</title>
        <authorList>
            <person name="Kim B.Y."/>
            <person name="Weon H.Y."/>
            <person name="Lee K.H."/>
            <person name="Seok S.J."/>
            <person name="Kwon S.W."/>
            <person name="Go S.J."/>
            <person name="Stackebrandt E."/>
        </authorList>
    </citation>
    <scope>NUCLEOTIDE SEQUENCE [LARGE SCALE GENOMIC DNA]</scope>
    <source>
        <strain evidence="2 3">DSM 17673</strain>
    </source>
</reference>
<feature type="region of interest" description="Disordered" evidence="1">
    <location>
        <begin position="1"/>
        <end position="103"/>
    </location>
</feature>
<organism evidence="2 3">
    <name type="scientific">Luteibacter yeojuensis</name>
    <dbReference type="NCBI Taxonomy" id="345309"/>
    <lineage>
        <taxon>Bacteria</taxon>
        <taxon>Pseudomonadati</taxon>
        <taxon>Pseudomonadota</taxon>
        <taxon>Gammaproteobacteria</taxon>
        <taxon>Lysobacterales</taxon>
        <taxon>Rhodanobacteraceae</taxon>
        <taxon>Luteibacter</taxon>
    </lineage>
</organism>
<dbReference type="RefSeq" id="WP_166698747.1">
    <property type="nucleotide sequence ID" value="NZ_JAAQTL010000001.1"/>
</dbReference>
<sequence length="352" mass="37310">MTDETKNLSEDEQFAAMTTGNPLFGEATAGAAPGAVDTTDDGAGAQGPDQTAASAATQDDGATARDVSDGNATVQAGADGTQGGSGQGADEEPFPGYANLSPEVREAFDNLSKKSRKFENDYRALHGMMAPTQRQNAELRRQVETTTARIQQLEQVGRTQGNAGAATDDAQNGFDEWAAQFPEESRMLQALVNPLREEVKSLKGQLSAARTELGSLSSDREQAALEREVSALELKHADWRDIHNSPSYWEWLERQPPGIQALNASMNALDTISLLDIYKGSLATTTAVPAQSAQTGTADAIQHRRTQALERGTAPNVRSPESTGSTGGNPGGAMSDDDAAFLQLVGDNPNFR</sequence>
<evidence type="ECO:0000313" key="3">
    <source>
        <dbReference type="Proteomes" id="UP000518878"/>
    </source>
</evidence>
<evidence type="ECO:0000313" key="2">
    <source>
        <dbReference type="EMBL" id="NID14967.1"/>
    </source>
</evidence>
<keyword evidence="3" id="KW-1185">Reference proteome</keyword>